<keyword evidence="2" id="KW-1185">Reference proteome</keyword>
<protein>
    <submittedName>
        <fullName evidence="1">Uncharacterized protein</fullName>
    </submittedName>
</protein>
<dbReference type="EMBL" id="SPHZ02000006">
    <property type="protein sequence ID" value="KAF0910569.1"/>
    <property type="molecule type" value="Genomic_DNA"/>
</dbReference>
<sequence length="108" mass="11816">MGLSRCMYLGRCKSRMMGPVAAGDVGAGWYVSVVIGVATTSSVLASLPTQWLGPSLAELFLVRQQPVHRSWNAHLHTARVRMLLCHGATRVRLVLNQEQLASDSWQIG</sequence>
<dbReference type="AlphaFoldDB" id="A0A6G1DDU7"/>
<dbReference type="Proteomes" id="UP000479710">
    <property type="component" value="Unassembled WGS sequence"/>
</dbReference>
<name>A0A6G1DDU7_9ORYZ</name>
<accession>A0A6G1DDU7</accession>
<proteinExistence type="predicted"/>
<comment type="caution">
    <text evidence="1">The sequence shown here is derived from an EMBL/GenBank/DDBJ whole genome shotgun (WGS) entry which is preliminary data.</text>
</comment>
<evidence type="ECO:0000313" key="1">
    <source>
        <dbReference type="EMBL" id="KAF0910569.1"/>
    </source>
</evidence>
<organism evidence="1 2">
    <name type="scientific">Oryza meyeriana var. granulata</name>
    <dbReference type="NCBI Taxonomy" id="110450"/>
    <lineage>
        <taxon>Eukaryota</taxon>
        <taxon>Viridiplantae</taxon>
        <taxon>Streptophyta</taxon>
        <taxon>Embryophyta</taxon>
        <taxon>Tracheophyta</taxon>
        <taxon>Spermatophyta</taxon>
        <taxon>Magnoliopsida</taxon>
        <taxon>Liliopsida</taxon>
        <taxon>Poales</taxon>
        <taxon>Poaceae</taxon>
        <taxon>BOP clade</taxon>
        <taxon>Oryzoideae</taxon>
        <taxon>Oryzeae</taxon>
        <taxon>Oryzinae</taxon>
        <taxon>Oryza</taxon>
        <taxon>Oryza meyeriana</taxon>
    </lineage>
</organism>
<gene>
    <name evidence="1" type="ORF">E2562_003005</name>
</gene>
<reference evidence="1 2" key="1">
    <citation type="submission" date="2019-11" db="EMBL/GenBank/DDBJ databases">
        <title>Whole genome sequence of Oryza granulata.</title>
        <authorList>
            <person name="Li W."/>
        </authorList>
    </citation>
    <scope>NUCLEOTIDE SEQUENCE [LARGE SCALE GENOMIC DNA]</scope>
    <source>
        <strain evidence="2">cv. Menghai</strain>
        <tissue evidence="1">Leaf</tissue>
    </source>
</reference>
<evidence type="ECO:0000313" key="2">
    <source>
        <dbReference type="Proteomes" id="UP000479710"/>
    </source>
</evidence>